<dbReference type="RefSeq" id="WP_377008077.1">
    <property type="nucleotide sequence ID" value="NZ_JBHSLV010000019.1"/>
</dbReference>
<gene>
    <name evidence="1" type="ORF">ACFPPC_10850</name>
</gene>
<dbReference type="EMBL" id="JBHSLV010000019">
    <property type="protein sequence ID" value="MFC5393131.1"/>
    <property type="molecule type" value="Genomic_DNA"/>
</dbReference>
<name>A0ABW0H7U9_9HYPH</name>
<proteinExistence type="predicted"/>
<keyword evidence="2" id="KW-1185">Reference proteome</keyword>
<organism evidence="1 2">
    <name type="scientific">Bosea vestrisii</name>
    <dbReference type="NCBI Taxonomy" id="151416"/>
    <lineage>
        <taxon>Bacteria</taxon>
        <taxon>Pseudomonadati</taxon>
        <taxon>Pseudomonadota</taxon>
        <taxon>Alphaproteobacteria</taxon>
        <taxon>Hyphomicrobiales</taxon>
        <taxon>Boseaceae</taxon>
        <taxon>Bosea</taxon>
    </lineage>
</organism>
<comment type="caution">
    <text evidence="1">The sequence shown here is derived from an EMBL/GenBank/DDBJ whole genome shotgun (WGS) entry which is preliminary data.</text>
</comment>
<protein>
    <recommendedName>
        <fullName evidence="3">Transposase IS166 family protein</fullName>
    </recommendedName>
</protein>
<evidence type="ECO:0008006" key="3">
    <source>
        <dbReference type="Google" id="ProtNLM"/>
    </source>
</evidence>
<dbReference type="Proteomes" id="UP001596104">
    <property type="component" value="Unassembled WGS sequence"/>
</dbReference>
<sequence>MPRFFSSRPAPSDAAPLMALLARGELGEINARRQQLMTVIETIKPRRSTILETELKRLTREAVKLQGVIRKAGL</sequence>
<reference evidence="2" key="1">
    <citation type="journal article" date="2019" name="Int. J. Syst. Evol. Microbiol.">
        <title>The Global Catalogue of Microorganisms (GCM) 10K type strain sequencing project: providing services to taxonomists for standard genome sequencing and annotation.</title>
        <authorList>
            <consortium name="The Broad Institute Genomics Platform"/>
            <consortium name="The Broad Institute Genome Sequencing Center for Infectious Disease"/>
            <person name="Wu L."/>
            <person name="Ma J."/>
        </authorList>
    </citation>
    <scope>NUCLEOTIDE SEQUENCE [LARGE SCALE GENOMIC DNA]</scope>
    <source>
        <strain evidence="2">CGMCC 1.16326</strain>
    </source>
</reference>
<evidence type="ECO:0000313" key="2">
    <source>
        <dbReference type="Proteomes" id="UP001596104"/>
    </source>
</evidence>
<evidence type="ECO:0000313" key="1">
    <source>
        <dbReference type="EMBL" id="MFC5393131.1"/>
    </source>
</evidence>
<accession>A0ABW0H7U9</accession>